<dbReference type="InterPro" id="IPR000873">
    <property type="entry name" value="AMP-dep_synth/lig_dom"/>
</dbReference>
<dbReference type="Gene3D" id="3.40.50.12780">
    <property type="entry name" value="N-terminal domain of ligase-like"/>
    <property type="match status" value="2"/>
</dbReference>
<accession>A0ABS2KVT5</accession>
<evidence type="ECO:0000256" key="4">
    <source>
        <dbReference type="SAM" id="MobiDB-lite"/>
    </source>
</evidence>
<dbReference type="Pfam" id="PF00550">
    <property type="entry name" value="PP-binding"/>
    <property type="match status" value="2"/>
</dbReference>
<dbReference type="InterPro" id="IPR010071">
    <property type="entry name" value="AA_adenyl_dom"/>
</dbReference>
<comment type="cofactor">
    <cofactor evidence="1">
        <name>pantetheine 4'-phosphate</name>
        <dbReference type="ChEBI" id="CHEBI:47942"/>
    </cofactor>
</comment>
<protein>
    <submittedName>
        <fullName evidence="6">Amino acid adenylation domain-containing protein</fullName>
    </submittedName>
</protein>
<dbReference type="InterPro" id="IPR042099">
    <property type="entry name" value="ANL_N_sf"/>
</dbReference>
<dbReference type="InterPro" id="IPR006162">
    <property type="entry name" value="Ppantetheine_attach_site"/>
</dbReference>
<dbReference type="Gene3D" id="3.30.300.30">
    <property type="match status" value="2"/>
</dbReference>
<gene>
    <name evidence="6" type="ORF">JOE42_002777</name>
</gene>
<feature type="domain" description="Carrier" evidence="5">
    <location>
        <begin position="2046"/>
        <end position="2121"/>
    </location>
</feature>
<dbReference type="Pfam" id="PF13193">
    <property type="entry name" value="AMP-binding_C"/>
    <property type="match status" value="2"/>
</dbReference>
<dbReference type="CDD" id="cd19540">
    <property type="entry name" value="LCL_NRPS-like"/>
    <property type="match status" value="2"/>
</dbReference>
<dbReference type="Pfam" id="PF00501">
    <property type="entry name" value="AMP-binding"/>
    <property type="match status" value="2"/>
</dbReference>
<keyword evidence="2" id="KW-0596">Phosphopantetheine</keyword>
<feature type="region of interest" description="Disordered" evidence="4">
    <location>
        <begin position="2570"/>
        <end position="2590"/>
    </location>
</feature>
<dbReference type="NCBIfam" id="TIGR01733">
    <property type="entry name" value="AA-adenyl-dom"/>
    <property type="match status" value="2"/>
</dbReference>
<dbReference type="EMBL" id="JAFBBK010000001">
    <property type="protein sequence ID" value="MBM7416044.1"/>
    <property type="molecule type" value="Genomic_DNA"/>
</dbReference>
<evidence type="ECO:0000259" key="5">
    <source>
        <dbReference type="PROSITE" id="PS50075"/>
    </source>
</evidence>
<dbReference type="PANTHER" id="PTHR45527:SF1">
    <property type="entry name" value="FATTY ACID SYNTHASE"/>
    <property type="match status" value="1"/>
</dbReference>
<dbReference type="Gene3D" id="2.30.38.10">
    <property type="entry name" value="Luciferase, Domain 3"/>
    <property type="match status" value="1"/>
</dbReference>
<dbReference type="PROSITE" id="PS00012">
    <property type="entry name" value="PHOSPHOPANTETHEINE"/>
    <property type="match status" value="2"/>
</dbReference>
<keyword evidence="3" id="KW-0597">Phosphoprotein</keyword>
<dbReference type="InterPro" id="IPR009081">
    <property type="entry name" value="PP-bd_ACP"/>
</dbReference>
<reference evidence="6 7" key="1">
    <citation type="submission" date="2021-01" db="EMBL/GenBank/DDBJ databases">
        <title>Genomics of switchgrass bacterial isolates.</title>
        <authorList>
            <person name="Shade A."/>
        </authorList>
    </citation>
    <scope>NUCLEOTIDE SEQUENCE [LARGE SCALE GENOMIC DNA]</scope>
    <source>
        <strain evidence="6 7">PvP111</strain>
    </source>
</reference>
<dbReference type="InterPro" id="IPR020806">
    <property type="entry name" value="PKS_PP-bd"/>
</dbReference>
<evidence type="ECO:0000313" key="7">
    <source>
        <dbReference type="Proteomes" id="UP000703038"/>
    </source>
</evidence>
<dbReference type="Gene3D" id="3.30.559.30">
    <property type="entry name" value="Nonribosomal peptide synthetase, condensation domain"/>
    <property type="match status" value="3"/>
</dbReference>
<comment type="caution">
    <text evidence="6">The sequence shown here is derived from an EMBL/GenBank/DDBJ whole genome shotgun (WGS) entry which is preliminary data.</text>
</comment>
<dbReference type="PROSITE" id="PS50075">
    <property type="entry name" value="CARRIER"/>
    <property type="match status" value="2"/>
</dbReference>
<dbReference type="Gene3D" id="1.10.1200.10">
    <property type="entry name" value="ACP-like"/>
    <property type="match status" value="2"/>
</dbReference>
<evidence type="ECO:0000256" key="1">
    <source>
        <dbReference type="ARBA" id="ARBA00001957"/>
    </source>
</evidence>
<dbReference type="SUPFAM" id="SSF52777">
    <property type="entry name" value="CoA-dependent acyltransferases"/>
    <property type="match status" value="6"/>
</dbReference>
<dbReference type="Gene3D" id="3.40.50.980">
    <property type="match status" value="2"/>
</dbReference>
<dbReference type="Pfam" id="PF00668">
    <property type="entry name" value="Condensation"/>
    <property type="match status" value="3"/>
</dbReference>
<dbReference type="SUPFAM" id="SSF47336">
    <property type="entry name" value="ACP-like"/>
    <property type="match status" value="2"/>
</dbReference>
<dbReference type="InterPro" id="IPR045851">
    <property type="entry name" value="AMP-bd_C_sf"/>
</dbReference>
<dbReference type="Proteomes" id="UP000703038">
    <property type="component" value="Unassembled WGS sequence"/>
</dbReference>
<evidence type="ECO:0000256" key="2">
    <source>
        <dbReference type="ARBA" id="ARBA00022450"/>
    </source>
</evidence>
<dbReference type="SMART" id="SM00823">
    <property type="entry name" value="PKS_PP"/>
    <property type="match status" value="2"/>
</dbReference>
<dbReference type="PROSITE" id="PS00455">
    <property type="entry name" value="AMP_BINDING"/>
    <property type="match status" value="2"/>
</dbReference>
<proteinExistence type="predicted"/>
<dbReference type="InterPro" id="IPR025110">
    <property type="entry name" value="AMP-bd_C"/>
</dbReference>
<dbReference type="InterPro" id="IPR020845">
    <property type="entry name" value="AMP-binding_CS"/>
</dbReference>
<name>A0ABS2KVT5_9NOCA</name>
<organism evidence="6 7">
    <name type="scientific">Rhodococcoides corynebacterioides</name>
    <dbReference type="NCBI Taxonomy" id="53972"/>
    <lineage>
        <taxon>Bacteria</taxon>
        <taxon>Bacillati</taxon>
        <taxon>Actinomycetota</taxon>
        <taxon>Actinomycetes</taxon>
        <taxon>Mycobacteriales</taxon>
        <taxon>Nocardiaceae</taxon>
        <taxon>Rhodococcoides</taxon>
    </lineage>
</organism>
<dbReference type="InterPro" id="IPR001242">
    <property type="entry name" value="Condensation_dom"/>
</dbReference>
<keyword evidence="7" id="KW-1185">Reference proteome</keyword>
<evidence type="ECO:0000256" key="3">
    <source>
        <dbReference type="ARBA" id="ARBA00022553"/>
    </source>
</evidence>
<dbReference type="SUPFAM" id="SSF56801">
    <property type="entry name" value="Acetyl-CoA synthetase-like"/>
    <property type="match status" value="3"/>
</dbReference>
<dbReference type="InterPro" id="IPR023213">
    <property type="entry name" value="CAT-like_dom_sf"/>
</dbReference>
<sequence>MQSFDTARVANRSVGIAEATDAEDDGTREDGLAPVLDPVPLTAAQRGIWFAQQLAGSVPVSIAHYVDLRGPVDAAALEAAMISVGRQFGSGFVRIVEEDGVPAQVVDLSITDTVRFLDLREDGTPVETAIEWMRAECAAPLDMTSDRLVVTYLIRVEDERYFWYCRIHHIVLDGFGAMTMIRQVAAHYTALVEGREPTPTRAGDLRTVHDDDVAYRESTRFENDRRHWAEKFETLPAGVSFVDSTAPVSVPCRAASGRTPVEVAESLAKGVDSLGTTTVTLAIAAFSAFVSRTTGTTDVVLSLPVSGRASAVLRRSGGMVSNVVPLVVRVDAAATVSDVIDRVQRELTGALRRQRYRHEDIRRDAGEMTNTRGLFGPTVNLMMFDNEIVLGDVRGSYHVLTTGPVEDLSINLYPAPGDGDELQIDFESNPNLYTQQRVEDLRSRFLDYLRRFSHSAADGRVLDIEVLSPQERATLVPARGASSVRPRRFVDVIDDAVAGSPDAIAVETAHGALTYAEMDASANRIARLLVSRGAGPETTVAIALPRSLHSILSTWAVARTGAAFLPIDPALPTARILHLVSDSGAILGITDTARAGSLPDALDWLAIDAAETDRLVSQYSPARVTDAHRLSPIHLETPAWMIYTSGSTGLPKGVVVGNGGVANLTRDIALRLDVGSSSRVLALASPSFDSSLFEMLSALSRSATLVVSPADVFGGEELSRYLSEKAVTHVTITPAALASVDPDGLDQVQHVVTAGEACPPDLVARWGTGRRMYNAYGPTEITMISHMSRPLDPAAPITVGHLVRGASCLVLDPWLRPVPEGVVGELYLSGPSVARGYVHAPGVTSGRFVASPYEPGARMYRTGDLVRWSADSEIAYVGRADFQIKIRGMRVELGEVDAVLSMHESVRASVTIAHRPSSGSLALASYVVLQDGRTVDSDEIHRFAVQSLPSHMVPSSVMVLDALPITVQGKIDRRSLPEPVVEVHEFRAPSMPVEEIVASVFGELLGVDRVGRDDDFFALGGNSLIATRAVARLGKALDTTVTVRTLFEAPSVSALAARVQFESGVPPRPPLVRRTAADSDALEDAPPLSYAQRRMWFLNRFDPTSAAYNIPFAVRLVGDLDVPALQVAMLDVIDRHESLRTMYPDTPTGPVQLAMTAETIVPDLTPVDVHENALPSAVAALAGRAFDVTEEVPVAATLFRTSYDTHVLAVVVHHISADGASMAPLARDLMAAYSARVSWFAPTWAPLPVQYADFSVWQRDALGDENDPESVIAQQERYWLTALADLPDELPFPVDRSRPTEPTYAGASHTFSIDPELHAALVDVARANSSTLFMVVHSILAVVLARHSGTDDVTVGTPVAGRGDAAVDDMIGMFVNTLALRTRVDAGAGYRDLLAHIREQDLGAFAHADVPFERLVEVIDPPRSRARHPIFQVLLSFQNLGQAHFELTDLRLETVEFDLGVAKFDLQFTLVDSLTPLGTPDGLAATIAYATDLFDRETIGSLAERFVAVARAVAADPDVVLDEIDLLGGRERERITTPVLPEGTTEAVSLTSRFRRRAAENPDATALVDAAGSHTYGDVAARVNRVARSLVERGVGPEVAVVVALPRSVDALVAVYAVLEAGGAYVPVDPEQPAARIDQIVAATAARCVVVAEPDALPVAGERAVSLAALDDPSVSSAPLTDADRTGSVRAGTTAYVIFTSGSTGVPKGVSVPHGAVTHQVDWFARTYALTENDVVLAKTPMTFDVSVWEMFATLAVGGTLAVADPDGHRDPEYLMRAISRYGVTAVSFVPSMFAVFTEAADDYACRSLRLVFLAGEALGRAAVDTFREKCDIDVHNLYGPTEFAVHATAHPVGRGEPPSVPIGIPVDGTAALVLDGRFRPVPDGVVGELYLCGVQAARGYHGRPDLTADRFVALPGHDGARMYRTGDLARWNHHGHLEFAGRVDHQVKLRGLRIELGEVEAAVSASSRVARSVAIVRDDTLVAYVVPAPGATVDTDLLRADAARILPAYMVPVVVVLDALPVSASGKLDRSALPDPVVDVQRYRAPHTQEQRVVAEVLAELLDVERVGLNDNFFALGGNSLVATRVAARIGDELGVRVPLRAVFDAATVADLADSLDAVVTTSRHLTSAPRPEVVPLAPAQQRLWLANRVDPTAATYNLPMGLRLTGPLDVDALRVAVDDVVARHETLRTVYPDVDGHGRQSVLAAVARPLTPIPVTEAELAARVVAVATTPFDVTTQVPLRIELFRLGDEEHVLVVVVHHIAADGFSIAPLTVDVVTAFASRTAGVLPAWTPLEVQYADYALWHRTLLGDPADPESVSARQLAYWRETLAGLPGELSLPQDRSRPPAPSGVGASVRFEIPAQTYELVRDLARERRATPFMVVHAALSVALSRISGSPDICVGTAVAGRGSAELDPLVGMLVNTLVLRLVVDEDASVVDLVDDARGVALSAFAHADVPFDTVVEAVAPARSSSLFRVALAYQNTERSEIDLAGLHVEQLQNPFDPAQFDLTLTIEDSPHREHSEPVTGIVTYATDLFDEATAATFATVFSSALDAVVADPGRAVSSIALASGTPTDSDEPVAAAAPTSRPESVNLPAMITASVEADPGAPAYARGEFEISWAEMDARSNRIARVLLAEGGGPGRTVTPLVEAPEDRIAATWAAAKIGATLTDADTAIRVTSDDRFTQGPVGPLSAVDGIVPAGPGDPLVALGDATLTHAALASCITADSLQVTYESRVAVAAGAPLDLEVLAVVVAAAAGATTVSLDASDDLADALADEWVTHVVLSESQLASLDTQALDDLEVIVVSDADQAPAAPPDVTVLTGSALRG</sequence>
<dbReference type="PANTHER" id="PTHR45527">
    <property type="entry name" value="NONRIBOSOMAL PEPTIDE SYNTHETASE"/>
    <property type="match status" value="1"/>
</dbReference>
<evidence type="ECO:0000313" key="6">
    <source>
        <dbReference type="EMBL" id="MBM7416044.1"/>
    </source>
</evidence>
<feature type="domain" description="Carrier" evidence="5">
    <location>
        <begin position="988"/>
        <end position="1063"/>
    </location>
</feature>
<dbReference type="InterPro" id="IPR036736">
    <property type="entry name" value="ACP-like_sf"/>
</dbReference>
<dbReference type="RefSeq" id="WP_204868946.1">
    <property type="nucleotide sequence ID" value="NZ_JAFBBK010000001.1"/>
</dbReference>
<dbReference type="Gene3D" id="3.30.559.10">
    <property type="entry name" value="Chloramphenicol acetyltransferase-like domain"/>
    <property type="match status" value="3"/>
</dbReference>
<dbReference type="CDD" id="cd05930">
    <property type="entry name" value="A_NRPS"/>
    <property type="match status" value="1"/>
</dbReference>